<dbReference type="SUPFAM" id="SSF56003">
    <property type="entry name" value="Molybdenum cofactor-binding domain"/>
    <property type="match status" value="1"/>
</dbReference>
<dbReference type="Pfam" id="PF20256">
    <property type="entry name" value="MoCoBD_2"/>
    <property type="match status" value="1"/>
</dbReference>
<evidence type="ECO:0000256" key="1">
    <source>
        <dbReference type="ARBA" id="ARBA00022505"/>
    </source>
</evidence>
<name>A0AA41XGP9_9MICO</name>
<dbReference type="SUPFAM" id="SSF54665">
    <property type="entry name" value="CO dehydrogenase molybdoprotein N-domain-like"/>
    <property type="match status" value="1"/>
</dbReference>
<dbReference type="GO" id="GO:0016491">
    <property type="term" value="F:oxidoreductase activity"/>
    <property type="evidence" value="ECO:0007669"/>
    <property type="project" value="UniProtKB-KW"/>
</dbReference>
<dbReference type="InterPro" id="IPR046867">
    <property type="entry name" value="AldOxase/xan_DH_MoCoBD2"/>
</dbReference>
<dbReference type="Proteomes" id="UP001165587">
    <property type="component" value="Unassembled WGS sequence"/>
</dbReference>
<dbReference type="InterPro" id="IPR036856">
    <property type="entry name" value="Ald_Oxase/Xan_DH_a/b_sf"/>
</dbReference>
<dbReference type="PANTHER" id="PTHR11908">
    <property type="entry name" value="XANTHINE DEHYDROGENASE"/>
    <property type="match status" value="1"/>
</dbReference>
<dbReference type="Gene3D" id="3.30.365.10">
    <property type="entry name" value="Aldehyde oxidase/xanthine dehydrogenase, molybdopterin binding domain"/>
    <property type="match status" value="4"/>
</dbReference>
<dbReference type="GO" id="GO:0005506">
    <property type="term" value="F:iron ion binding"/>
    <property type="evidence" value="ECO:0007669"/>
    <property type="project" value="InterPro"/>
</dbReference>
<evidence type="ECO:0000259" key="3">
    <source>
        <dbReference type="SMART" id="SM01008"/>
    </source>
</evidence>
<dbReference type="InterPro" id="IPR000674">
    <property type="entry name" value="Ald_Oxase/Xan_DH_a/b"/>
</dbReference>
<accession>A0AA41XGP9</accession>
<gene>
    <name evidence="4" type="ORF">N1028_18400</name>
</gene>
<dbReference type="InterPro" id="IPR016208">
    <property type="entry name" value="Ald_Oxase/xanthine_DH-like"/>
</dbReference>
<dbReference type="RefSeq" id="WP_259530940.1">
    <property type="nucleotide sequence ID" value="NZ_JANLCK010000016.1"/>
</dbReference>
<keyword evidence="2" id="KW-0560">Oxidoreductase</keyword>
<protein>
    <submittedName>
        <fullName evidence="4">Xanthine dehydrogenase family protein molybdopterin-binding subunit</fullName>
    </submittedName>
</protein>
<organism evidence="4 5">
    <name type="scientific">Herbiconiux oxytropis</name>
    <dbReference type="NCBI Taxonomy" id="2970915"/>
    <lineage>
        <taxon>Bacteria</taxon>
        <taxon>Bacillati</taxon>
        <taxon>Actinomycetota</taxon>
        <taxon>Actinomycetes</taxon>
        <taxon>Micrococcales</taxon>
        <taxon>Microbacteriaceae</taxon>
        <taxon>Herbiconiux</taxon>
    </lineage>
</organism>
<dbReference type="SMART" id="SM01008">
    <property type="entry name" value="Ald_Xan_dh_C"/>
    <property type="match status" value="1"/>
</dbReference>
<proteinExistence type="predicted"/>
<dbReference type="AlphaFoldDB" id="A0AA41XGP9"/>
<feature type="domain" description="Aldehyde oxidase/xanthine dehydrogenase a/b hammerhead" evidence="3">
    <location>
        <begin position="17"/>
        <end position="133"/>
    </location>
</feature>
<keyword evidence="1" id="KW-0500">Molybdenum</keyword>
<dbReference type="EMBL" id="JANLCK010000016">
    <property type="protein sequence ID" value="MCS5727872.1"/>
    <property type="molecule type" value="Genomic_DNA"/>
</dbReference>
<evidence type="ECO:0000313" key="5">
    <source>
        <dbReference type="Proteomes" id="UP001165587"/>
    </source>
</evidence>
<comment type="caution">
    <text evidence="4">The sequence shown here is derived from an EMBL/GenBank/DDBJ whole genome shotgun (WGS) entry which is preliminary data.</text>
</comment>
<keyword evidence="5" id="KW-1185">Reference proteome</keyword>
<sequence length="787" mass="84396">MYIGERVEGRNNRLVVAGAGTYVDDVRPEGCLVLAILRSPHPHARIRRIDVTAAEGRDDVELVLTGESLLAAGIAIPPSGSYANFTPRMTVKHPLAVGKVRYVGEPVAAVVAHDLVGARAALDALMVDYEVLPSVGNALLALEPGAPRVEDEWPDNVMVEYPFEKGDPAAVLGATEPSRIRRGTLVCNRIASTPLEGRGLVADYDPHRRYLTCWASTQSPHILRTLLAGALDLPDSSIRVIQPNVGGAFGGKIPMFPEDIVTAHAAIVLKRPVKWIEQRHEYLPAGGHSRDVRCDYEVAFAADGRITALTTELIADIGAQSTFLGWLMAIVSAGCIPGSYKVDDVRVRLRCVVSNRGPWQAYRGYGKEVSAFFLERILDEVADAVGRPRDEVRERNFLTPDVFPYEQPSGWITDSGDYSGTLAKVKDLIGWEGFAARKAAARAGGRRLGIGIGHELTPEGSSRPDSLLSGTDSATVKMSPHGDVTVLTGVTSPGTGNETGIAQIVADCLGASLDRVRVVQGDTELCPHGNGNYSSRSLTFGGSSAHLAALVVHDKIRRVGASMLDVAPGEVRLDGHRVIAPSGAEVGFGAVAATIYRSPHARHMEGVEPGLEVTRTFKMDNVHHQPEKDGRYNQYPTWSFSTAACIVEVDEETGVVRIEKFALVHDSGMVVNPLLAEAQLHGAITQGIGASLYEEIRYDDAGLPQNLTLREYTLPGMRESVDIVLGHQSTPSPFTMMGMKGVGESGISAPAPAIASAIEDALSDLGVRLTEVPFTPARVWAAIQEAR</sequence>
<dbReference type="Gene3D" id="3.90.1170.50">
    <property type="entry name" value="Aldehyde oxidase/xanthine dehydrogenase, a/b hammerhead"/>
    <property type="match status" value="1"/>
</dbReference>
<dbReference type="Pfam" id="PF01315">
    <property type="entry name" value="Ald_Xan_dh_C"/>
    <property type="match status" value="1"/>
</dbReference>
<dbReference type="PANTHER" id="PTHR11908:SF132">
    <property type="entry name" value="ALDEHYDE OXIDASE 1-RELATED"/>
    <property type="match status" value="1"/>
</dbReference>
<evidence type="ECO:0000256" key="2">
    <source>
        <dbReference type="ARBA" id="ARBA00023002"/>
    </source>
</evidence>
<reference evidence="4" key="1">
    <citation type="submission" date="2022-08" db="EMBL/GenBank/DDBJ databases">
        <authorList>
            <person name="Deng Y."/>
            <person name="Han X.-F."/>
            <person name="Zhang Y.-Q."/>
        </authorList>
    </citation>
    <scope>NUCLEOTIDE SEQUENCE</scope>
    <source>
        <strain evidence="4">CPCC 203407</strain>
    </source>
</reference>
<dbReference type="InterPro" id="IPR037165">
    <property type="entry name" value="AldOxase/xan_DH_Mopterin-bd_sf"/>
</dbReference>
<dbReference type="InterPro" id="IPR008274">
    <property type="entry name" value="AldOxase/xan_DH_MoCoBD1"/>
</dbReference>
<dbReference type="Pfam" id="PF02738">
    <property type="entry name" value="MoCoBD_1"/>
    <property type="match status" value="1"/>
</dbReference>
<evidence type="ECO:0000313" key="4">
    <source>
        <dbReference type="EMBL" id="MCS5727872.1"/>
    </source>
</evidence>